<evidence type="ECO:0000256" key="1">
    <source>
        <dbReference type="SAM" id="MobiDB-lite"/>
    </source>
</evidence>
<comment type="caution">
    <text evidence="3">The sequence shown here is derived from an EMBL/GenBank/DDBJ whole genome shotgun (WGS) entry which is preliminary data.</text>
</comment>
<keyword evidence="4" id="KW-1185">Reference proteome</keyword>
<feature type="transmembrane region" description="Helical" evidence="2">
    <location>
        <begin position="320"/>
        <end position="341"/>
    </location>
</feature>
<evidence type="ECO:0000256" key="2">
    <source>
        <dbReference type="SAM" id="Phobius"/>
    </source>
</evidence>
<feature type="transmembrane region" description="Helical" evidence="2">
    <location>
        <begin position="388"/>
        <end position="408"/>
    </location>
</feature>
<accession>A0ABT2EUW2</accession>
<reference evidence="3" key="1">
    <citation type="submission" date="2022-08" db="EMBL/GenBank/DDBJ databases">
        <title>Genomic Encyclopedia of Type Strains, Phase V (KMG-V): Genome sequencing to study the core and pangenomes of soil and plant-associated prokaryotes.</title>
        <authorList>
            <person name="Whitman W."/>
        </authorList>
    </citation>
    <scope>NUCLEOTIDE SEQUENCE</scope>
    <source>
        <strain evidence="3">PS</strain>
    </source>
</reference>
<sequence>MSFEPLNSKKISNDIVNIESIIVNYSNDSVNQNMNNTSNTNSTNNNTNNGNDGIDGKNIDLNYSTEDKKYLIIVVDMDDDVGRKANISSPILGRNENISAAVKLGLADPGDSDVNSILGGVKHYDSLKRENRDVELATITGAKDVNSEECAIRIKEQLDFLIYLYEPDFIYIVSDGKEDETILKYLELKDIFVWKKRIVIKQNESLESTYYLIQEFINKTMSRYIPLIFVSIGFVLILYAVFQDLGWRIISGLLGIYVLSEGAGLTENIKSKIMESKEGLQVGKISPAGGIISLLIIIVGGIYAYRVSEDPEWILFVGKFLLNIASPLTLSVAILVCVHFIDDLVHTKKNILNLLKALFFQIITVLMVRQLLIVFSTYLLGSGSFNEIIVYIVVYIAILIILSAVLFYNSKNSRKDEK</sequence>
<evidence type="ECO:0000313" key="3">
    <source>
        <dbReference type="EMBL" id="MCS3921742.1"/>
    </source>
</evidence>
<protein>
    <submittedName>
        <fullName evidence="3">Membrane protein</fullName>
    </submittedName>
</protein>
<feature type="region of interest" description="Disordered" evidence="1">
    <location>
        <begin position="32"/>
        <end position="55"/>
    </location>
</feature>
<dbReference type="Pfam" id="PF04123">
    <property type="entry name" value="DUF373"/>
    <property type="match status" value="1"/>
</dbReference>
<keyword evidence="2" id="KW-0472">Membrane</keyword>
<feature type="transmembrane region" description="Helical" evidence="2">
    <location>
        <begin position="353"/>
        <end position="376"/>
    </location>
</feature>
<proteinExistence type="predicted"/>
<feature type="transmembrane region" description="Helical" evidence="2">
    <location>
        <begin position="224"/>
        <end position="242"/>
    </location>
</feature>
<dbReference type="Proteomes" id="UP001140258">
    <property type="component" value="Unassembled WGS sequence"/>
</dbReference>
<feature type="transmembrane region" description="Helical" evidence="2">
    <location>
        <begin position="248"/>
        <end position="265"/>
    </location>
</feature>
<name>A0ABT2EUW2_METVO</name>
<keyword evidence="2" id="KW-0812">Transmembrane</keyword>
<gene>
    <name evidence="3" type="ORF">M2325_000415</name>
</gene>
<organism evidence="3 4">
    <name type="scientific">Methanococcus voltae PS</name>
    <dbReference type="NCBI Taxonomy" id="523842"/>
    <lineage>
        <taxon>Archaea</taxon>
        <taxon>Methanobacteriati</taxon>
        <taxon>Methanobacteriota</taxon>
        <taxon>Methanomada group</taxon>
        <taxon>Methanococci</taxon>
        <taxon>Methanococcales</taxon>
        <taxon>Methanococcaceae</taxon>
        <taxon>Methanococcus</taxon>
    </lineage>
</organism>
<dbReference type="RefSeq" id="WP_259050687.1">
    <property type="nucleotide sequence ID" value="NZ_JANUCQ010000001.1"/>
</dbReference>
<feature type="transmembrane region" description="Helical" evidence="2">
    <location>
        <begin position="285"/>
        <end position="305"/>
    </location>
</feature>
<dbReference type="EMBL" id="JANUCQ010000001">
    <property type="protein sequence ID" value="MCS3921742.1"/>
    <property type="molecule type" value="Genomic_DNA"/>
</dbReference>
<feature type="compositionally biased region" description="Low complexity" evidence="1">
    <location>
        <begin position="32"/>
        <end position="51"/>
    </location>
</feature>
<dbReference type="InterPro" id="IPR007254">
    <property type="entry name" value="DUF373"/>
</dbReference>
<keyword evidence="2" id="KW-1133">Transmembrane helix</keyword>
<evidence type="ECO:0000313" key="4">
    <source>
        <dbReference type="Proteomes" id="UP001140258"/>
    </source>
</evidence>
<dbReference type="PANTHER" id="PTHR38815">
    <property type="entry name" value="HYPOTHETICAL MEMBRANE PROTEIN, CONSERVED, DUF373 FAMILY"/>
    <property type="match status" value="1"/>
</dbReference>
<dbReference type="PANTHER" id="PTHR38815:SF1">
    <property type="entry name" value="DUF373 FAMILY PROTEIN"/>
    <property type="match status" value="1"/>
</dbReference>